<evidence type="ECO:0008006" key="4">
    <source>
        <dbReference type="Google" id="ProtNLM"/>
    </source>
</evidence>
<comment type="caution">
    <text evidence="2">The sequence shown here is derived from an EMBL/GenBank/DDBJ whole genome shotgun (WGS) entry which is preliminary data.</text>
</comment>
<sequence length="76" mass="8260">MLRLFTAALTTIVIFSGHALAQQGGTEQERQACAPDVKKYCAAVLDQGDLVILSCLQQNRSKISQSCNRVLVDHGQ</sequence>
<evidence type="ECO:0000313" key="2">
    <source>
        <dbReference type="EMBL" id="KZD20439.1"/>
    </source>
</evidence>
<dbReference type="Pfam" id="PF00839">
    <property type="entry name" value="Cys_rich_FGFR"/>
    <property type="match status" value="1"/>
</dbReference>
<accession>A0A163X5F1</accession>
<keyword evidence="1" id="KW-0732">Signal</keyword>
<feature type="signal peptide" evidence="1">
    <location>
        <begin position="1"/>
        <end position="21"/>
    </location>
</feature>
<evidence type="ECO:0000256" key="1">
    <source>
        <dbReference type="SAM" id="SignalP"/>
    </source>
</evidence>
<organism evidence="2 3">
    <name type="scientific">Tardiphaga robiniae</name>
    <dbReference type="NCBI Taxonomy" id="943830"/>
    <lineage>
        <taxon>Bacteria</taxon>
        <taxon>Pseudomonadati</taxon>
        <taxon>Pseudomonadota</taxon>
        <taxon>Alphaproteobacteria</taxon>
        <taxon>Hyphomicrobiales</taxon>
        <taxon>Nitrobacteraceae</taxon>
        <taxon>Tardiphaga</taxon>
    </lineage>
</organism>
<gene>
    <name evidence="2" type="ORF">A4A58_19640</name>
</gene>
<dbReference type="InterPro" id="IPR001893">
    <property type="entry name" value="Cys-rich_GLG1_repeat"/>
</dbReference>
<dbReference type="OrthoDB" id="8139144at2"/>
<dbReference type="EMBL" id="LVYV01000056">
    <property type="protein sequence ID" value="KZD20439.1"/>
    <property type="molecule type" value="Genomic_DNA"/>
</dbReference>
<dbReference type="Proteomes" id="UP000076574">
    <property type="component" value="Unassembled WGS sequence"/>
</dbReference>
<dbReference type="AlphaFoldDB" id="A0A163X5F1"/>
<dbReference type="RefSeq" id="WP_068738807.1">
    <property type="nucleotide sequence ID" value="NZ_LVYV01000056.1"/>
</dbReference>
<protein>
    <recommendedName>
        <fullName evidence="4">Cysteine rich repeat protein</fullName>
    </recommendedName>
</protein>
<proteinExistence type="predicted"/>
<reference evidence="2 3" key="1">
    <citation type="submission" date="2016-03" db="EMBL/GenBank/DDBJ databases">
        <title>Microsymbionts genomes from the relict species Vavilovia formosa (Stev.) Fed.</title>
        <authorList>
            <person name="Kopat V."/>
            <person name="Chirak E."/>
            <person name="Kimeklis A."/>
            <person name="Andronov E."/>
        </authorList>
    </citation>
    <scope>NUCLEOTIDE SEQUENCE [LARGE SCALE GENOMIC DNA]</scope>
    <source>
        <strain evidence="2 3">Vaf07</strain>
    </source>
</reference>
<evidence type="ECO:0000313" key="3">
    <source>
        <dbReference type="Proteomes" id="UP000076574"/>
    </source>
</evidence>
<feature type="chain" id="PRO_5007847388" description="Cysteine rich repeat protein" evidence="1">
    <location>
        <begin position="22"/>
        <end position="76"/>
    </location>
</feature>
<keyword evidence="3" id="KW-1185">Reference proteome</keyword>
<dbReference type="GO" id="GO:0016020">
    <property type="term" value="C:membrane"/>
    <property type="evidence" value="ECO:0007669"/>
    <property type="project" value="InterPro"/>
</dbReference>
<name>A0A163X5F1_9BRAD</name>